<name>A0A8G1UMU8_9ACTN</name>
<evidence type="ECO:0000313" key="3">
    <source>
        <dbReference type="Proteomes" id="UP000267408"/>
    </source>
</evidence>
<sequence length="105" mass="11001">MDASPDESHCGLCGRPPGAPHGQHGQHGDEPAAGVAELRTYVVVELRGALALYQAADDPSRTRRTAADTLARNLGVAPAALPGCRYTCWEEPAEHGVIQSGFEPA</sequence>
<protein>
    <submittedName>
        <fullName evidence="2">Uncharacterized protein</fullName>
    </submittedName>
</protein>
<dbReference type="RefSeq" id="WP_208765579.1">
    <property type="nucleotide sequence ID" value="NZ_RJVJ01000001.1"/>
</dbReference>
<accession>A0A8G1UMU8</accession>
<gene>
    <name evidence="2" type="ORF">EDD39_5074</name>
</gene>
<comment type="caution">
    <text evidence="2">The sequence shown here is derived from an EMBL/GenBank/DDBJ whole genome shotgun (WGS) entry which is preliminary data.</text>
</comment>
<proteinExistence type="predicted"/>
<organism evidence="2 3">
    <name type="scientific">Kitasatospora cineracea</name>
    <dbReference type="NCBI Taxonomy" id="88074"/>
    <lineage>
        <taxon>Bacteria</taxon>
        <taxon>Bacillati</taxon>
        <taxon>Actinomycetota</taxon>
        <taxon>Actinomycetes</taxon>
        <taxon>Kitasatosporales</taxon>
        <taxon>Streptomycetaceae</taxon>
        <taxon>Kitasatospora</taxon>
    </lineage>
</organism>
<reference evidence="2 3" key="1">
    <citation type="submission" date="2018-11" db="EMBL/GenBank/DDBJ databases">
        <title>Sequencing the genomes of 1000 actinobacteria strains.</title>
        <authorList>
            <person name="Klenk H.-P."/>
        </authorList>
    </citation>
    <scope>NUCLEOTIDE SEQUENCE [LARGE SCALE GENOMIC DNA]</scope>
    <source>
        <strain evidence="2 3">DSM 44780</strain>
    </source>
</reference>
<dbReference type="AlphaFoldDB" id="A0A8G1UMU8"/>
<evidence type="ECO:0000313" key="2">
    <source>
        <dbReference type="EMBL" id="ROR46783.1"/>
    </source>
</evidence>
<feature type="region of interest" description="Disordered" evidence="1">
    <location>
        <begin position="1"/>
        <end position="32"/>
    </location>
</feature>
<feature type="compositionally biased region" description="Low complexity" evidence="1">
    <location>
        <begin position="14"/>
        <end position="23"/>
    </location>
</feature>
<dbReference type="Proteomes" id="UP000267408">
    <property type="component" value="Unassembled WGS sequence"/>
</dbReference>
<evidence type="ECO:0000256" key="1">
    <source>
        <dbReference type="SAM" id="MobiDB-lite"/>
    </source>
</evidence>
<dbReference type="EMBL" id="RJVJ01000001">
    <property type="protein sequence ID" value="ROR46783.1"/>
    <property type="molecule type" value="Genomic_DNA"/>
</dbReference>